<evidence type="ECO:0000256" key="1">
    <source>
        <dbReference type="ARBA" id="ARBA00022737"/>
    </source>
</evidence>
<dbReference type="InterPro" id="IPR002110">
    <property type="entry name" value="Ankyrin_rpt"/>
</dbReference>
<protein>
    <submittedName>
        <fullName evidence="4">Uncharacterized protein</fullName>
    </submittedName>
</protein>
<evidence type="ECO:0000256" key="3">
    <source>
        <dbReference type="PROSITE-ProRule" id="PRU00023"/>
    </source>
</evidence>
<feature type="repeat" description="ANK" evidence="3">
    <location>
        <begin position="244"/>
        <end position="276"/>
    </location>
</feature>
<name>A0ABD2WJL1_9HYME</name>
<proteinExistence type="predicted"/>
<evidence type="ECO:0000256" key="2">
    <source>
        <dbReference type="ARBA" id="ARBA00023043"/>
    </source>
</evidence>
<comment type="caution">
    <text evidence="4">The sequence shown here is derived from an EMBL/GenBank/DDBJ whole genome shotgun (WGS) entry which is preliminary data.</text>
</comment>
<organism evidence="4 5">
    <name type="scientific">Trichogramma kaykai</name>
    <dbReference type="NCBI Taxonomy" id="54128"/>
    <lineage>
        <taxon>Eukaryota</taxon>
        <taxon>Metazoa</taxon>
        <taxon>Ecdysozoa</taxon>
        <taxon>Arthropoda</taxon>
        <taxon>Hexapoda</taxon>
        <taxon>Insecta</taxon>
        <taxon>Pterygota</taxon>
        <taxon>Neoptera</taxon>
        <taxon>Endopterygota</taxon>
        <taxon>Hymenoptera</taxon>
        <taxon>Apocrita</taxon>
        <taxon>Proctotrupomorpha</taxon>
        <taxon>Chalcidoidea</taxon>
        <taxon>Trichogrammatidae</taxon>
        <taxon>Trichogramma</taxon>
    </lineage>
</organism>
<dbReference type="InterPro" id="IPR051637">
    <property type="entry name" value="Ank_repeat_dom-contain_49"/>
</dbReference>
<feature type="repeat" description="ANK" evidence="3">
    <location>
        <begin position="317"/>
        <end position="349"/>
    </location>
</feature>
<dbReference type="PANTHER" id="PTHR24180">
    <property type="entry name" value="CYCLIN-DEPENDENT KINASE INHIBITOR 2C-RELATED"/>
    <property type="match status" value="1"/>
</dbReference>
<dbReference type="EMBL" id="JBJJXI010000100">
    <property type="protein sequence ID" value="KAL3393095.1"/>
    <property type="molecule type" value="Genomic_DNA"/>
</dbReference>
<dbReference type="SUPFAM" id="SSF48403">
    <property type="entry name" value="Ankyrin repeat"/>
    <property type="match status" value="1"/>
</dbReference>
<evidence type="ECO:0000313" key="4">
    <source>
        <dbReference type="EMBL" id="KAL3393095.1"/>
    </source>
</evidence>
<keyword evidence="2 3" id="KW-0040">ANK repeat</keyword>
<keyword evidence="1" id="KW-0677">Repeat</keyword>
<keyword evidence="5" id="KW-1185">Reference proteome</keyword>
<feature type="repeat" description="ANK" evidence="3">
    <location>
        <begin position="463"/>
        <end position="491"/>
    </location>
</feature>
<dbReference type="PRINTS" id="PR01415">
    <property type="entry name" value="ANKYRIN"/>
</dbReference>
<dbReference type="PROSITE" id="PS50297">
    <property type="entry name" value="ANK_REP_REGION"/>
    <property type="match status" value="6"/>
</dbReference>
<accession>A0ABD2WJL1</accession>
<evidence type="ECO:0000313" key="5">
    <source>
        <dbReference type="Proteomes" id="UP001627154"/>
    </source>
</evidence>
<dbReference type="PANTHER" id="PTHR24180:SF45">
    <property type="entry name" value="POLY [ADP-RIBOSE] POLYMERASE TANKYRASE"/>
    <property type="match status" value="1"/>
</dbReference>
<dbReference type="InterPro" id="IPR036770">
    <property type="entry name" value="Ankyrin_rpt-contain_sf"/>
</dbReference>
<feature type="repeat" description="ANK" evidence="3">
    <location>
        <begin position="137"/>
        <end position="169"/>
    </location>
</feature>
<dbReference type="Proteomes" id="UP001627154">
    <property type="component" value="Unassembled WGS sequence"/>
</dbReference>
<dbReference type="Pfam" id="PF12796">
    <property type="entry name" value="Ank_2"/>
    <property type="match status" value="3"/>
</dbReference>
<reference evidence="4 5" key="1">
    <citation type="journal article" date="2024" name="bioRxiv">
        <title>A reference genome for Trichogramma kaykai: A tiny desert-dwelling parasitoid wasp with competing sex-ratio distorters.</title>
        <authorList>
            <person name="Culotta J."/>
            <person name="Lindsey A.R."/>
        </authorList>
    </citation>
    <scope>NUCLEOTIDE SEQUENCE [LARGE SCALE GENOMIC DNA]</scope>
    <source>
        <strain evidence="4 5">KSX58</strain>
    </source>
</reference>
<feature type="repeat" description="ANK" evidence="3">
    <location>
        <begin position="389"/>
        <end position="421"/>
    </location>
</feature>
<dbReference type="AlphaFoldDB" id="A0ABD2WJL1"/>
<sequence>MIVNFGARRKRVEPRTFTKKKDRASATIILLYTDWKGELRSDFWGLFRGEEIDWLFAGSESSSEVIPICFQRQLIIEFVAHTGYKDKPDVGQDGKPILRRTTPVHLAARSCCCNREIVIYELFQMYDRFDVNYTDEDGLTHFHVACQFGFEDVVEKFLEHGQDPNCLAQEVDPPLHLALIGYHEEIVETLVEHGADLNMPNKDGSTPLHLMSKAYFGNVDLVETLFELGEKNHQPVLIDARDKFGNTPLHVALEYENTSMAAWLLSRDADPNLANEEGSTFLHVICKKCCNVDLAKMIFERSDDGHPEVQVNARDNWGRTPLHLALARGRRQLAKLLLRNGADPNSVDEEGSTPLHVICEGKCDDELAELFFKINDDMQQVHVDARDKKGNTALHYVLTGKQIKLFELLLRRGADPNLTNAEGSTALHVLCKYDYDVYDLMVLLFKISREKNRPVQIDARDNSGRTPLQWAVANLQPDTVDLLLDNGADLSNFVFPNETYFAKKFEAKQYTLLLVYKLRLACQVLAIVKSLEKSGYELTKSDALTIMKFFDDDDFFEASSYVERRHRLCADQEFARKAKEIMVNPGLTLYDLTRLRPREAVKRVTCRDYFEFPREERRWYELAAGHREACALHLCETMWRGFFRGWALDPFWELIRYRLPIEMFVRLTWKLTWKRLRRRCVRGGQQHFSHPRGASTVTNRIVLPRHSCSVIRT</sequence>
<dbReference type="SMART" id="SM00248">
    <property type="entry name" value="ANK"/>
    <property type="match status" value="11"/>
</dbReference>
<gene>
    <name evidence="4" type="ORF">TKK_012357</name>
</gene>
<dbReference type="Gene3D" id="1.25.40.20">
    <property type="entry name" value="Ankyrin repeat-containing domain"/>
    <property type="match status" value="3"/>
</dbReference>
<feature type="repeat" description="ANK" evidence="3">
    <location>
        <begin position="170"/>
        <end position="202"/>
    </location>
</feature>
<dbReference type="PROSITE" id="PS50088">
    <property type="entry name" value="ANK_REPEAT"/>
    <property type="match status" value="6"/>
</dbReference>